<dbReference type="Proteomes" id="UP000663824">
    <property type="component" value="Unassembled WGS sequence"/>
</dbReference>
<keyword evidence="1" id="KW-0728">SH3 domain</keyword>
<feature type="domain" description="SH3" evidence="2">
    <location>
        <begin position="34"/>
        <end position="101"/>
    </location>
</feature>
<dbReference type="AlphaFoldDB" id="A0A817A4D9"/>
<dbReference type="Gene3D" id="2.30.30.40">
    <property type="entry name" value="SH3 Domains"/>
    <property type="match status" value="1"/>
</dbReference>
<organism evidence="3 4">
    <name type="scientific">Rotaria magnacalcarata</name>
    <dbReference type="NCBI Taxonomy" id="392030"/>
    <lineage>
        <taxon>Eukaryota</taxon>
        <taxon>Metazoa</taxon>
        <taxon>Spiralia</taxon>
        <taxon>Gnathifera</taxon>
        <taxon>Rotifera</taxon>
        <taxon>Eurotatoria</taxon>
        <taxon>Bdelloidea</taxon>
        <taxon>Philodinida</taxon>
        <taxon>Philodinidae</taxon>
        <taxon>Rotaria</taxon>
    </lineage>
</organism>
<evidence type="ECO:0000259" key="2">
    <source>
        <dbReference type="SMART" id="SM00326"/>
    </source>
</evidence>
<accession>A0A817A4D9</accession>
<evidence type="ECO:0000313" key="3">
    <source>
        <dbReference type="EMBL" id="CAF2243683.1"/>
    </source>
</evidence>
<proteinExistence type="predicted"/>
<sequence>MVILLSITESDSEYLPKIPKRLPLRPENSVSLDKIYVCLYNHDATTTEDSHELEFQCGDLLYIINTDGPNFYVGFKYEIRPPTDKKPRIGLVFKDYITPVFEKI</sequence>
<dbReference type="SUPFAM" id="SSF50044">
    <property type="entry name" value="SH3-domain"/>
    <property type="match status" value="1"/>
</dbReference>
<evidence type="ECO:0000313" key="4">
    <source>
        <dbReference type="Proteomes" id="UP000663824"/>
    </source>
</evidence>
<dbReference type="EMBL" id="CAJNRE010020878">
    <property type="protein sequence ID" value="CAF2243683.1"/>
    <property type="molecule type" value="Genomic_DNA"/>
</dbReference>
<name>A0A817A4D9_9BILA</name>
<dbReference type="SMART" id="SM00326">
    <property type="entry name" value="SH3"/>
    <property type="match status" value="1"/>
</dbReference>
<dbReference type="InterPro" id="IPR001452">
    <property type="entry name" value="SH3_domain"/>
</dbReference>
<comment type="caution">
    <text evidence="3">The sequence shown here is derived from an EMBL/GenBank/DDBJ whole genome shotgun (WGS) entry which is preliminary data.</text>
</comment>
<dbReference type="InterPro" id="IPR036028">
    <property type="entry name" value="SH3-like_dom_sf"/>
</dbReference>
<reference evidence="3" key="1">
    <citation type="submission" date="2021-02" db="EMBL/GenBank/DDBJ databases">
        <authorList>
            <person name="Nowell W R."/>
        </authorList>
    </citation>
    <scope>NUCLEOTIDE SEQUENCE</scope>
</reference>
<evidence type="ECO:0000256" key="1">
    <source>
        <dbReference type="ARBA" id="ARBA00022443"/>
    </source>
</evidence>
<gene>
    <name evidence="3" type="ORF">MBJ925_LOCUS37489</name>
</gene>
<protein>
    <recommendedName>
        <fullName evidence="2">SH3 domain-containing protein</fullName>
    </recommendedName>
</protein>